<dbReference type="InterPro" id="IPR001173">
    <property type="entry name" value="Glyco_trans_2-like"/>
</dbReference>
<dbReference type="SUPFAM" id="SSF53448">
    <property type="entry name" value="Nucleotide-diphospho-sugar transferases"/>
    <property type="match status" value="1"/>
</dbReference>
<dbReference type="Gene3D" id="3.90.550.10">
    <property type="entry name" value="Spore Coat Polysaccharide Biosynthesis Protein SpsA, Chain A"/>
    <property type="match status" value="1"/>
</dbReference>
<protein>
    <submittedName>
        <fullName evidence="4">Putative glycosyltransferase</fullName>
    </submittedName>
</protein>
<keyword evidence="2 4" id="KW-0808">Transferase</keyword>
<gene>
    <name evidence="4" type="ORF">TRIP_D300076</name>
</gene>
<evidence type="ECO:0000256" key="1">
    <source>
        <dbReference type="ARBA" id="ARBA00022676"/>
    </source>
</evidence>
<evidence type="ECO:0000256" key="2">
    <source>
        <dbReference type="ARBA" id="ARBA00022679"/>
    </source>
</evidence>
<feature type="domain" description="Glycosyltransferase 2-like" evidence="3">
    <location>
        <begin position="14"/>
        <end position="177"/>
    </location>
</feature>
<dbReference type="PANTHER" id="PTHR22916:SF51">
    <property type="entry name" value="GLYCOSYLTRANSFERASE EPSH-RELATED"/>
    <property type="match status" value="1"/>
</dbReference>
<keyword evidence="1" id="KW-0328">Glycosyltransferase</keyword>
<evidence type="ECO:0000259" key="3">
    <source>
        <dbReference type="Pfam" id="PF00535"/>
    </source>
</evidence>
<name>A0A653AB02_9BACT</name>
<dbReference type="GO" id="GO:0016758">
    <property type="term" value="F:hexosyltransferase activity"/>
    <property type="evidence" value="ECO:0007669"/>
    <property type="project" value="UniProtKB-ARBA"/>
</dbReference>
<proteinExistence type="predicted"/>
<evidence type="ECO:0000313" key="4">
    <source>
        <dbReference type="EMBL" id="VBB45108.1"/>
    </source>
</evidence>
<reference evidence="4" key="1">
    <citation type="submission" date="2018-07" db="EMBL/GenBank/DDBJ databases">
        <authorList>
            <consortium name="Genoscope - CEA"/>
            <person name="William W."/>
        </authorList>
    </citation>
    <scope>NUCLEOTIDE SEQUENCE</scope>
    <source>
        <strain evidence="4">IK1</strain>
    </source>
</reference>
<organism evidence="4">
    <name type="scientific">uncultured Paludibacter sp</name>
    <dbReference type="NCBI Taxonomy" id="497635"/>
    <lineage>
        <taxon>Bacteria</taxon>
        <taxon>Pseudomonadati</taxon>
        <taxon>Bacteroidota</taxon>
        <taxon>Bacteroidia</taxon>
        <taxon>Bacteroidales</taxon>
        <taxon>Paludibacteraceae</taxon>
        <taxon>Paludibacter</taxon>
        <taxon>environmental samples</taxon>
    </lineage>
</organism>
<sequence length="328" mass="38399">MTKDAKINTIPKISVLVPVYGVEKYIERCAHSLFLQTFNDVEFIFVNDCTKDKSIEILQNVIEKYSYLKNRISIINHSTNKGVGAARNTALQAANGEYFLMVDSDDYIEPDMLSIMYEKAVQENADVVTCGIIYEYINGDKKEYFPFRTNEKIRFLNASFNAPAFWNKLIRREIVEKNKLSLQAEINYGEDLLFISQVIYYAQHFALVNKALYHYVQYNPNSYTREFSDKNLQQTLEVVNRLSDFFSNNKEYRDSVLLLKAIRKAKILRSGKTEKEYVSLFPEINSKINDFNLDWKTKLILYLAAQKQYVLVEKFIKFLLWRKEKSGV</sequence>
<dbReference type="Pfam" id="PF00535">
    <property type="entry name" value="Glycos_transf_2"/>
    <property type="match status" value="1"/>
</dbReference>
<dbReference type="AlphaFoldDB" id="A0A653AB02"/>
<dbReference type="InterPro" id="IPR029044">
    <property type="entry name" value="Nucleotide-diphossugar_trans"/>
</dbReference>
<dbReference type="EMBL" id="UPXZ01000024">
    <property type="protein sequence ID" value="VBB45108.1"/>
    <property type="molecule type" value="Genomic_DNA"/>
</dbReference>
<dbReference type="PANTHER" id="PTHR22916">
    <property type="entry name" value="GLYCOSYLTRANSFERASE"/>
    <property type="match status" value="1"/>
</dbReference>
<dbReference type="CDD" id="cd00761">
    <property type="entry name" value="Glyco_tranf_GTA_type"/>
    <property type="match status" value="1"/>
</dbReference>
<accession>A0A653AB02</accession>